<sequence length="431" mass="47422">MCYLSYSIVLFFSMMIAFLIVSDRGNSIENASLIDEIVRRANINETIDWLKKLRHEIHEFPELAHEEFRTSGVIRRELDQLGVKYQWPIVNTGIVATIGTGKPPFVALRADMDALPIQELVEWDHKSKVDGKMHACGHDAHVSMLLGAAKILQDLRDTLLGTVVLIFQPAEEKGVGASQMIEGGALKEVEAIFSLHVAFPYPTGQVASRPGEFLAGSGFFKAYISRNNGPTATSSDPVLAASASVISLQNLISREADPLDSQVLTVTQFHGGDSCNVIPDSVVIGGTFRAFNKKSLNALKKRIEEVIKGQVKVFQCVAKLEFSNLDNPFIPPTVNDEKIYQMVREVSSEIVGYKNMQIAQYLMGSEDFAFYLEHVPGTLLLIGTRNEKIGSINSPHSPYFTIDEDVLPIGAAIHAAFAHSYLLNSSQTKAL</sequence>
<comment type="caution">
    <text evidence="1">The sequence shown here is derived from an EMBL/GenBank/DDBJ whole genome shotgun (WGS) entry which is preliminary data.</text>
</comment>
<accession>A0ACB7WLL2</accession>
<evidence type="ECO:0000313" key="2">
    <source>
        <dbReference type="Proteomes" id="UP000827976"/>
    </source>
</evidence>
<gene>
    <name evidence="1" type="ORF">IHE45_03G055400</name>
</gene>
<keyword evidence="2" id="KW-1185">Reference proteome</keyword>
<protein>
    <submittedName>
        <fullName evidence="1">Peptidase M20 protein</fullName>
    </submittedName>
</protein>
<evidence type="ECO:0000313" key="1">
    <source>
        <dbReference type="EMBL" id="KAH7688814.1"/>
    </source>
</evidence>
<proteinExistence type="predicted"/>
<organism evidence="1 2">
    <name type="scientific">Dioscorea alata</name>
    <name type="common">Purple yam</name>
    <dbReference type="NCBI Taxonomy" id="55571"/>
    <lineage>
        <taxon>Eukaryota</taxon>
        <taxon>Viridiplantae</taxon>
        <taxon>Streptophyta</taxon>
        <taxon>Embryophyta</taxon>
        <taxon>Tracheophyta</taxon>
        <taxon>Spermatophyta</taxon>
        <taxon>Magnoliopsida</taxon>
        <taxon>Liliopsida</taxon>
        <taxon>Dioscoreales</taxon>
        <taxon>Dioscoreaceae</taxon>
        <taxon>Dioscorea</taxon>
    </lineage>
</organism>
<dbReference type="Proteomes" id="UP000827976">
    <property type="component" value="Chromosome 3"/>
</dbReference>
<name>A0ACB7WLL2_DIOAL</name>
<reference evidence="2" key="1">
    <citation type="journal article" date="2022" name="Nat. Commun.">
        <title>Chromosome evolution and the genetic basis of agronomically important traits in greater yam.</title>
        <authorList>
            <person name="Bredeson J.V."/>
            <person name="Lyons J.B."/>
            <person name="Oniyinde I.O."/>
            <person name="Okereke N.R."/>
            <person name="Kolade O."/>
            <person name="Nnabue I."/>
            <person name="Nwadili C.O."/>
            <person name="Hribova E."/>
            <person name="Parker M."/>
            <person name="Nwogha J."/>
            <person name="Shu S."/>
            <person name="Carlson J."/>
            <person name="Kariba R."/>
            <person name="Muthemba S."/>
            <person name="Knop K."/>
            <person name="Barton G.J."/>
            <person name="Sherwood A.V."/>
            <person name="Lopez-Montes A."/>
            <person name="Asiedu R."/>
            <person name="Jamnadass R."/>
            <person name="Muchugi A."/>
            <person name="Goodstein D."/>
            <person name="Egesi C.N."/>
            <person name="Featherston J."/>
            <person name="Asfaw A."/>
            <person name="Simpson G.G."/>
            <person name="Dolezel J."/>
            <person name="Hendre P.S."/>
            <person name="Van Deynze A."/>
            <person name="Kumar P.L."/>
            <person name="Obidiegwu J.E."/>
            <person name="Bhattacharjee R."/>
            <person name="Rokhsar D.S."/>
        </authorList>
    </citation>
    <scope>NUCLEOTIDE SEQUENCE [LARGE SCALE GENOMIC DNA]</scope>
    <source>
        <strain evidence="2">cv. TDa95/00328</strain>
    </source>
</reference>
<dbReference type="EMBL" id="CM037013">
    <property type="protein sequence ID" value="KAH7688814.1"/>
    <property type="molecule type" value="Genomic_DNA"/>
</dbReference>